<accession>A0ACD5TZS4</accession>
<name>A0ACD5TZS4_AVESA</name>
<evidence type="ECO:0000313" key="1">
    <source>
        <dbReference type="EnsemblPlants" id="AVESA.00010b.r2.1DG0152680.1.CDS"/>
    </source>
</evidence>
<proteinExistence type="predicted"/>
<evidence type="ECO:0000313" key="2">
    <source>
        <dbReference type="Proteomes" id="UP001732700"/>
    </source>
</evidence>
<sequence length="437" mass="49991">MIFGLPIAGEPLCMSTDSDGWRNAMELLIGMAPEELEDKSKDRVPPGATYARIMENFRQCPNPAEVEVIETHARVYVWYVLSRTLFADSGGRTAQWMWLKTLANWDSNISWGSAALAYLYRQLDDACCRAGGNAGIGGAMVLLSIWSWERLPVGRPKEVGHHPWPAYNRNPLRLPTWAYKWDAVSEMTSDVDAMYLKYTNEFDAITPEQVEWEPYGCGDEFGIAPGTRVSICPPSYEEEILDEPVQFDELAYTQYNQQRTEVKKYADDAEAILFSAPKGKKGEGMIRNFLKRSAQKMRRLSNVLGCRDPEYTTPSGSRSKSTTDPSAHLQDDVEDDTTSAIRSEDELPHMENETEEEYRICSAYQLKPRKQFNRWTPDDFRNKGKANVVEDEPPRRSRATRRTRGLQYDDEDESQEEEVTKKIPPRRGRGPRTRGWK</sequence>
<protein>
    <submittedName>
        <fullName evidence="1">Uncharacterized protein</fullName>
    </submittedName>
</protein>
<reference evidence="1" key="2">
    <citation type="submission" date="2025-09" db="UniProtKB">
        <authorList>
            <consortium name="EnsemblPlants"/>
        </authorList>
    </citation>
    <scope>IDENTIFICATION</scope>
</reference>
<dbReference type="Proteomes" id="UP001732700">
    <property type="component" value="Chromosome 1D"/>
</dbReference>
<organism evidence="1 2">
    <name type="scientific">Avena sativa</name>
    <name type="common">Oat</name>
    <dbReference type="NCBI Taxonomy" id="4498"/>
    <lineage>
        <taxon>Eukaryota</taxon>
        <taxon>Viridiplantae</taxon>
        <taxon>Streptophyta</taxon>
        <taxon>Embryophyta</taxon>
        <taxon>Tracheophyta</taxon>
        <taxon>Spermatophyta</taxon>
        <taxon>Magnoliopsida</taxon>
        <taxon>Liliopsida</taxon>
        <taxon>Poales</taxon>
        <taxon>Poaceae</taxon>
        <taxon>BOP clade</taxon>
        <taxon>Pooideae</taxon>
        <taxon>Poodae</taxon>
        <taxon>Poeae</taxon>
        <taxon>Poeae Chloroplast Group 1 (Aveneae type)</taxon>
        <taxon>Aveninae</taxon>
        <taxon>Avena</taxon>
    </lineage>
</organism>
<reference evidence="1" key="1">
    <citation type="submission" date="2021-05" db="EMBL/GenBank/DDBJ databases">
        <authorList>
            <person name="Scholz U."/>
            <person name="Mascher M."/>
            <person name="Fiebig A."/>
        </authorList>
    </citation>
    <scope>NUCLEOTIDE SEQUENCE [LARGE SCALE GENOMIC DNA]</scope>
</reference>
<keyword evidence="2" id="KW-1185">Reference proteome</keyword>
<dbReference type="EnsemblPlants" id="AVESA.00010b.r2.1DG0152680.1">
    <property type="protein sequence ID" value="AVESA.00010b.r2.1DG0152680.1.CDS"/>
    <property type="gene ID" value="AVESA.00010b.r2.1DG0152680"/>
</dbReference>